<dbReference type="GO" id="GO:0005829">
    <property type="term" value="C:cytosol"/>
    <property type="evidence" value="ECO:0007669"/>
    <property type="project" value="TreeGrafter"/>
</dbReference>
<feature type="compositionally biased region" description="Basic and acidic residues" evidence="1">
    <location>
        <begin position="262"/>
        <end position="281"/>
    </location>
</feature>
<dbReference type="SMART" id="SM00444">
    <property type="entry name" value="GYF"/>
    <property type="match status" value="1"/>
</dbReference>
<dbReference type="Gene3D" id="3.30.1490.40">
    <property type="match status" value="1"/>
</dbReference>
<dbReference type="CDD" id="cd22249">
    <property type="entry name" value="UDM1_RNF168_RNF169-like"/>
    <property type="match status" value="1"/>
</dbReference>
<dbReference type="Pfam" id="PF02213">
    <property type="entry name" value="GYF"/>
    <property type="match status" value="1"/>
</dbReference>
<feature type="region of interest" description="Disordered" evidence="1">
    <location>
        <begin position="852"/>
        <end position="1080"/>
    </location>
</feature>
<keyword evidence="4" id="KW-1185">Reference proteome</keyword>
<feature type="compositionally biased region" description="Gly residues" evidence="1">
    <location>
        <begin position="107"/>
        <end position="116"/>
    </location>
</feature>
<reference evidence="4" key="1">
    <citation type="submission" date="2023-01" db="EMBL/GenBank/DDBJ databases">
        <title>Key to firefly adult light organ development and bioluminescence: homeobox transcription factors regulate luciferase expression and transportation to peroxisome.</title>
        <authorList>
            <person name="Fu X."/>
        </authorList>
    </citation>
    <scope>NUCLEOTIDE SEQUENCE [LARGE SCALE GENOMIC DNA]</scope>
</reference>
<dbReference type="EMBL" id="JARPUR010000001">
    <property type="protein sequence ID" value="KAK4887571.1"/>
    <property type="molecule type" value="Genomic_DNA"/>
</dbReference>
<gene>
    <name evidence="3" type="ORF">RN001_003842</name>
</gene>
<evidence type="ECO:0000313" key="3">
    <source>
        <dbReference type="EMBL" id="KAK4887571.1"/>
    </source>
</evidence>
<proteinExistence type="predicted"/>
<protein>
    <recommendedName>
        <fullName evidence="2">GYF domain-containing protein</fullName>
    </recommendedName>
</protein>
<dbReference type="PANTHER" id="PTHR14445:SF36">
    <property type="entry name" value="FI03272P-RELATED"/>
    <property type="match status" value="1"/>
</dbReference>
<name>A0AAN7PRK0_9COLE</name>
<feature type="compositionally biased region" description="Polar residues" evidence="1">
    <location>
        <begin position="852"/>
        <end position="867"/>
    </location>
</feature>
<feature type="compositionally biased region" description="Basic and acidic residues" evidence="1">
    <location>
        <begin position="200"/>
        <end position="215"/>
    </location>
</feature>
<dbReference type="Proteomes" id="UP001353858">
    <property type="component" value="Unassembled WGS sequence"/>
</dbReference>
<dbReference type="InterPro" id="IPR003169">
    <property type="entry name" value="GYF"/>
</dbReference>
<feature type="compositionally biased region" description="Polar residues" evidence="1">
    <location>
        <begin position="299"/>
        <end position="308"/>
    </location>
</feature>
<feature type="region of interest" description="Disordered" evidence="1">
    <location>
        <begin position="92"/>
        <end position="333"/>
    </location>
</feature>
<feature type="compositionally biased region" description="Polar residues" evidence="1">
    <location>
        <begin position="1014"/>
        <end position="1023"/>
    </location>
</feature>
<dbReference type="SUPFAM" id="SSF55277">
    <property type="entry name" value="GYF domain"/>
    <property type="match status" value="1"/>
</dbReference>
<feature type="region of interest" description="Disordered" evidence="1">
    <location>
        <begin position="736"/>
        <end position="790"/>
    </location>
</feature>
<dbReference type="InterPro" id="IPR051640">
    <property type="entry name" value="GRB10-interact_GYF"/>
</dbReference>
<dbReference type="CDD" id="cd00072">
    <property type="entry name" value="GYF"/>
    <property type="match status" value="1"/>
</dbReference>
<accession>A0AAN7PRK0</accession>
<feature type="compositionally biased region" description="Gly residues" evidence="1">
    <location>
        <begin position="132"/>
        <end position="143"/>
    </location>
</feature>
<feature type="compositionally biased region" description="Polar residues" evidence="1">
    <location>
        <begin position="749"/>
        <end position="764"/>
    </location>
</feature>
<feature type="compositionally biased region" description="Basic residues" evidence="1">
    <location>
        <begin position="1295"/>
        <end position="1304"/>
    </location>
</feature>
<sequence>MLIAYLCIQKSSSMTDSMNFGPEWLRNLSSEGSTGSGSGGGTRYQLADYRYGREEMLALFEKGLRPPNSLASFSPLYSEQVLPPLALIPQTDEDRGWQSRSVPPGGVMRGRGGSLERGGRISRGRGPYQPYGRGGYDGSGGWGTTEQTEWSPRKDYSTRASSVDNWRRNRGADEDDGWRNSSNHTRGPSEKWGRSTSWRDGGDGGEERGPPERPNRTSWQENTRGGPLQRRPWESDDHLPEWAMENPSESGGSFDASGAFHGSDDEQRDQKQIPHSKHEIPLQKSVSQQNIVRKIHPTTLPSSQSAISLSKPPDDNKIEEKQKEKEKEEVTQARYPPTKVEKRNIQKGADFEPTDQSKKIEQIVQIPANEKINENIILHSNATDVTNGMPDPDLNNRVEEEFDRLQEDLVKKLVVDEETPKKVNMENFGLSGPQANVVPPPNLTQPVQDKWYYQDPQGDLQGPFLSSEMAEWYRAGYFTSSLLVKRLCDETFHRLGDLETMCGGNPFQCSIRIPPLKHEVPPPALNNDLLQFQMLQRQYAYRQAQASSMRALNQTEPWTNMSSLQRDLVNPQVLVHPQMPPDMSFLQQPQQPPTNPLMHMINQMQQANKLPGPTLPEKQPTSVPPPLDPIQALVQQMGGLQTMANNLQSGPSPGLPTTIPSSVGLSGNLQTSGLSTNLSNSGLLNNYQNLSTGSLSVPVGLSVSGGIPGSGGLLVSGSGLHNNVNIPVSSGVLTNSTGMPGNEGLPNSGGINNTGLPVSLQSGLPTGLSDGTLPPRPNPLGAVDPMSSTNENDAIKNLLRQLQNKQQTQQLDSLWQQNQFPPTQPKPQWQQNEPPLSMWDMPTSTVPISIATTVPTDKQPIPTSESYKNQEKERHKLLKESQEKELKKKREEEKLAKKEAEEKRKEELRKLEAERKAAEEKRRREEERIKKELEKSKKEAEEKRLRELEEKRRLKEQRKAEEEARKKMDEQKRIEELEKMERSKRELKEREEQLRRQNEMARLEGNMKSGRSAPWSQPNSTPELSLADIQKAEKEKRAEQAALLQQQRAQQMLQEQQATHEKQNLQFSWAKKPPEASTYKTLAEIQQEEQDRLAKQAAEARLAHHKDTSHTVIAPAPSVPWNSSNLSWASTAAQWSNAAGFWEEASIQKSPNKPSAVSKSSSTSAVTASKQILKQVKCKTKKDEQHVMKLFSNGPAADEFTEWCTSALKKLNSTVDIPTFISFLRDIESALEVRDYCKEYLGEGPTTQQFASQFLEKRRMIKPKVVSQKDDMSSPAPAITPSSQHNTDFQEVKGKGKKPKKSKMTKVDARILGFSVTAAPDRINVGDRDYVEN</sequence>
<evidence type="ECO:0000256" key="1">
    <source>
        <dbReference type="SAM" id="MobiDB-lite"/>
    </source>
</evidence>
<dbReference type="InterPro" id="IPR035445">
    <property type="entry name" value="GYF-like_dom_sf"/>
</dbReference>
<evidence type="ECO:0000259" key="2">
    <source>
        <dbReference type="PROSITE" id="PS50829"/>
    </source>
</evidence>
<feature type="region of interest" description="Disordered" evidence="1">
    <location>
        <begin position="1266"/>
        <end position="1304"/>
    </location>
</feature>
<dbReference type="PANTHER" id="PTHR14445">
    <property type="entry name" value="GRB10 INTERACTING GYF PROTEIN"/>
    <property type="match status" value="1"/>
</dbReference>
<comment type="caution">
    <text evidence="3">The sequence shown here is derived from an EMBL/GenBank/DDBJ whole genome shotgun (WGS) entry which is preliminary data.</text>
</comment>
<feature type="compositionally biased region" description="Basic and acidic residues" evidence="1">
    <location>
        <begin position="868"/>
        <end position="1002"/>
    </location>
</feature>
<feature type="compositionally biased region" description="Basic and acidic residues" evidence="1">
    <location>
        <begin position="1030"/>
        <end position="1039"/>
    </location>
</feature>
<evidence type="ECO:0000313" key="4">
    <source>
        <dbReference type="Proteomes" id="UP001353858"/>
    </source>
</evidence>
<feature type="compositionally biased region" description="Basic and acidic residues" evidence="1">
    <location>
        <begin position="231"/>
        <end position="240"/>
    </location>
</feature>
<feature type="compositionally biased region" description="Low complexity" evidence="1">
    <location>
        <begin position="1040"/>
        <end position="1057"/>
    </location>
</feature>
<feature type="domain" description="GYF" evidence="2">
    <location>
        <begin position="448"/>
        <end position="496"/>
    </location>
</feature>
<feature type="compositionally biased region" description="Basic and acidic residues" evidence="1">
    <location>
        <begin position="312"/>
        <end position="331"/>
    </location>
</feature>
<organism evidence="3 4">
    <name type="scientific">Aquatica leii</name>
    <dbReference type="NCBI Taxonomy" id="1421715"/>
    <lineage>
        <taxon>Eukaryota</taxon>
        <taxon>Metazoa</taxon>
        <taxon>Ecdysozoa</taxon>
        <taxon>Arthropoda</taxon>
        <taxon>Hexapoda</taxon>
        <taxon>Insecta</taxon>
        <taxon>Pterygota</taxon>
        <taxon>Neoptera</taxon>
        <taxon>Endopterygota</taxon>
        <taxon>Coleoptera</taxon>
        <taxon>Polyphaga</taxon>
        <taxon>Elateriformia</taxon>
        <taxon>Elateroidea</taxon>
        <taxon>Lampyridae</taxon>
        <taxon>Luciolinae</taxon>
        <taxon>Aquatica</taxon>
    </lineage>
</organism>
<dbReference type="PROSITE" id="PS50829">
    <property type="entry name" value="GYF"/>
    <property type="match status" value="1"/>
</dbReference>